<name>S8AAF2_DACHA</name>
<protein>
    <submittedName>
        <fullName evidence="2">Uncharacterized protein</fullName>
    </submittedName>
</protein>
<dbReference type="AlphaFoldDB" id="S8AAF2"/>
<sequence length="828" mass="94329">MARASPSWRRVIAVLIFILVFSWLNTAITFRFTRPRGSEDFSSLSTNEATLPISPADPESPLEKWTVRSLTNRKICKRTPADTDKEENPPITGIKDNPGGYDEIQPVITQPPTEQTYNFPYTDARGWEDLVMVGYGVRVMEPPPEDISKEGSDIVMEPQNNYRYGAVDVVYRDELYNGIEILRAFGKTIKGNVVRTVTVENPGGDQSLKYGGIYEFTIDPKEGILVIHRRFKNKDQGTPVEQKTSEIIWRAWYEEITKAAANFKEKKTKIPWKREPRIKDLKYITMENVVNAETKDNIDNAFEKIRGMGLLEELKEWKWHSKTGRFYRKSNGYRFRVSAVSNNPVMQQVFNAIIGSRNGKGPARMLLDHSKALGGKQIIEIVVWKKFEAFYPSIAYRLGNLPLGYKPPKPDFEKSNARGGWGSTLRKRTSLSYISQVGKSSAISFSREVKIALDWLLKKIHNWPFASIIKARILLKCWPGISNEIDHGIQYKLGGLSRLANPNTNTRRLHARATGEGSSDPPRDPWDLSSSPLDSAMKSSEIMEYRSYEELAIDGDKIRASPPLEVDISPAGSDIIIDIENNYAIDKTDIDNLDVSDFEYLRLILLIGKTIPQNFQMYLVENPVPLRPKKNGKPSIPYAFTLSADDGIFVVNSAFKKEDAGSPQEYKFSEILFRIWYEAVQGTQGRRSIDDLKYIIMDLVINAETRMLTDHILHILERLVMPVKINNGRYSVPGYQINLSLASGNKEVQRAFSALIGCQNGKGIARMLQEHWQAFGQKEVVEIKIFKHPSLPHPFILYKVARLPRRLPNVRRSLRLRGRIDRSRPTEK</sequence>
<reference evidence="3" key="2">
    <citation type="submission" date="2013-04" db="EMBL/GenBank/DDBJ databases">
        <title>Genomic mechanisms accounting for the adaptation to parasitism in nematode-trapping fungi.</title>
        <authorList>
            <person name="Ahren D.G."/>
        </authorList>
    </citation>
    <scope>NUCLEOTIDE SEQUENCE [LARGE SCALE GENOMIC DNA]</scope>
    <source>
        <strain evidence="3">CBS 200.50</strain>
    </source>
</reference>
<evidence type="ECO:0000256" key="1">
    <source>
        <dbReference type="SAM" id="MobiDB-lite"/>
    </source>
</evidence>
<feature type="compositionally biased region" description="Basic and acidic residues" evidence="1">
    <location>
        <begin position="79"/>
        <end position="88"/>
    </location>
</feature>
<evidence type="ECO:0000313" key="3">
    <source>
        <dbReference type="Proteomes" id="UP000015100"/>
    </source>
</evidence>
<comment type="caution">
    <text evidence="2">The sequence shown here is derived from an EMBL/GenBank/DDBJ whole genome shotgun (WGS) entry which is preliminary data.</text>
</comment>
<dbReference type="OrthoDB" id="5337308at2759"/>
<dbReference type="HOGENOM" id="CLU_342254_0_0_1"/>
<reference evidence="2 3" key="1">
    <citation type="journal article" date="2013" name="PLoS Genet.">
        <title>Genomic mechanisms accounting for the adaptation to parasitism in nematode-trapping fungi.</title>
        <authorList>
            <person name="Meerupati T."/>
            <person name="Andersson K.M."/>
            <person name="Friman E."/>
            <person name="Kumar D."/>
            <person name="Tunlid A."/>
            <person name="Ahren D."/>
        </authorList>
    </citation>
    <scope>NUCLEOTIDE SEQUENCE [LARGE SCALE GENOMIC DNA]</scope>
    <source>
        <strain evidence="2 3">CBS 200.50</strain>
    </source>
</reference>
<dbReference type="EMBL" id="AQGS01000443">
    <property type="protein sequence ID" value="EPS39884.1"/>
    <property type="molecule type" value="Genomic_DNA"/>
</dbReference>
<dbReference type="Proteomes" id="UP000015100">
    <property type="component" value="Unassembled WGS sequence"/>
</dbReference>
<feature type="region of interest" description="Disordered" evidence="1">
    <location>
        <begin position="79"/>
        <end position="100"/>
    </location>
</feature>
<keyword evidence="3" id="KW-1185">Reference proteome</keyword>
<organism evidence="2 3">
    <name type="scientific">Dactylellina haptotyla (strain CBS 200.50)</name>
    <name type="common">Nematode-trapping fungus</name>
    <name type="synonym">Monacrosporium haptotylum</name>
    <dbReference type="NCBI Taxonomy" id="1284197"/>
    <lineage>
        <taxon>Eukaryota</taxon>
        <taxon>Fungi</taxon>
        <taxon>Dikarya</taxon>
        <taxon>Ascomycota</taxon>
        <taxon>Pezizomycotina</taxon>
        <taxon>Orbiliomycetes</taxon>
        <taxon>Orbiliales</taxon>
        <taxon>Orbiliaceae</taxon>
        <taxon>Dactylellina</taxon>
    </lineage>
</organism>
<gene>
    <name evidence="2" type="ORF">H072_6297</name>
</gene>
<evidence type="ECO:0000313" key="2">
    <source>
        <dbReference type="EMBL" id="EPS39884.1"/>
    </source>
</evidence>
<feature type="region of interest" description="Disordered" evidence="1">
    <location>
        <begin position="510"/>
        <end position="533"/>
    </location>
</feature>
<accession>S8AAF2</accession>
<proteinExistence type="predicted"/>